<dbReference type="AlphaFoldDB" id="A0AAV2PTK6"/>
<feature type="non-terminal residue" evidence="1">
    <location>
        <position position="300"/>
    </location>
</feature>
<dbReference type="EMBL" id="CAXKWB010001186">
    <property type="protein sequence ID" value="CAL4063585.1"/>
    <property type="molecule type" value="Genomic_DNA"/>
</dbReference>
<gene>
    <name evidence="1" type="ORF">MNOR_LOCUS3476</name>
</gene>
<dbReference type="Proteomes" id="UP001497623">
    <property type="component" value="Unassembled WGS sequence"/>
</dbReference>
<dbReference type="PANTHER" id="PTHR21053">
    <property type="entry name" value="TRANSCRIPTION ELONGATION FACTOR, MITOCHONDRIAL"/>
    <property type="match status" value="1"/>
</dbReference>
<name>A0AAV2PTK6_MEGNR</name>
<proteinExistence type="predicted"/>
<protein>
    <recommendedName>
        <fullName evidence="3">Transcription elongation factor, mitochondrial</fullName>
    </recommendedName>
</protein>
<dbReference type="GO" id="GO:0030337">
    <property type="term" value="F:DNA polymerase processivity factor activity"/>
    <property type="evidence" value="ECO:0007669"/>
    <property type="project" value="TreeGrafter"/>
</dbReference>
<accession>A0AAV2PTK6</accession>
<evidence type="ECO:0000313" key="2">
    <source>
        <dbReference type="Proteomes" id="UP001497623"/>
    </source>
</evidence>
<dbReference type="InterPro" id="IPR039150">
    <property type="entry name" value="TEFM"/>
</dbReference>
<reference evidence="1 2" key="1">
    <citation type="submission" date="2024-05" db="EMBL/GenBank/DDBJ databases">
        <authorList>
            <person name="Wallberg A."/>
        </authorList>
    </citation>
    <scope>NUCLEOTIDE SEQUENCE [LARGE SCALE GENOMIC DNA]</scope>
</reference>
<organism evidence="1 2">
    <name type="scientific">Meganyctiphanes norvegica</name>
    <name type="common">Northern krill</name>
    <name type="synonym">Thysanopoda norvegica</name>
    <dbReference type="NCBI Taxonomy" id="48144"/>
    <lineage>
        <taxon>Eukaryota</taxon>
        <taxon>Metazoa</taxon>
        <taxon>Ecdysozoa</taxon>
        <taxon>Arthropoda</taxon>
        <taxon>Crustacea</taxon>
        <taxon>Multicrustacea</taxon>
        <taxon>Malacostraca</taxon>
        <taxon>Eumalacostraca</taxon>
        <taxon>Eucarida</taxon>
        <taxon>Euphausiacea</taxon>
        <taxon>Euphausiidae</taxon>
        <taxon>Meganyctiphanes</taxon>
    </lineage>
</organism>
<dbReference type="PANTHER" id="PTHR21053:SF2">
    <property type="entry name" value="TRANSCRIPTION ELONGATION FACTOR, MITOCHONDRIAL"/>
    <property type="match status" value="1"/>
</dbReference>
<sequence>MATQQDLISLKVTKTLSNKLLALRYKTGKFSQLYDLLDIDGMGIKSSEKLCNHILETKLKEAEPVIKDAKKVDPDEEALVYKKRLVKPKVPHKVVQNYETFVGVSATIGNVSWAHLDRDGSVINMDCHELLNPSVRLDAHRLYEKVLSIRKKIPDASFYVWEEKANSGHLQGATLGTILVALQLAQIRGILMALLDVRNTETELGVLYHLREFLVNRLFKLQVGSERISGLSLADRMVEGEQLLEWLPPLVFQDDDVQQKYLNADRTVRREMSSSLFVSLAFYQTVLQRNRKVLEYLMKL</sequence>
<evidence type="ECO:0008006" key="3">
    <source>
        <dbReference type="Google" id="ProtNLM"/>
    </source>
</evidence>
<keyword evidence="2" id="KW-1185">Reference proteome</keyword>
<dbReference type="GO" id="GO:0042645">
    <property type="term" value="C:mitochondrial nucleoid"/>
    <property type="evidence" value="ECO:0007669"/>
    <property type="project" value="TreeGrafter"/>
</dbReference>
<comment type="caution">
    <text evidence="1">The sequence shown here is derived from an EMBL/GenBank/DDBJ whole genome shotgun (WGS) entry which is preliminary data.</text>
</comment>
<evidence type="ECO:0000313" key="1">
    <source>
        <dbReference type="EMBL" id="CAL4063585.1"/>
    </source>
</evidence>
<dbReference type="GO" id="GO:0006392">
    <property type="term" value="P:transcription elongation by mitochondrial RNA polymerase"/>
    <property type="evidence" value="ECO:0007669"/>
    <property type="project" value="InterPro"/>
</dbReference>